<reference evidence="1 2" key="1">
    <citation type="journal article" date="2018" name="ACS Chem. Biol.">
        <title>Ketoreductase domain dysfunction expands chemodiversity: malyngamide biosynthesis in the cyanobacterium Okeania hirsuta.</title>
        <authorList>
            <person name="Moss N.A."/>
            <person name="Leao T."/>
            <person name="Rankin M."/>
            <person name="McCullough T.M."/>
            <person name="Qu P."/>
            <person name="Korobeynikov A."/>
            <person name="Smith J.L."/>
            <person name="Gerwick L."/>
            <person name="Gerwick W.H."/>
        </authorList>
    </citation>
    <scope>NUCLEOTIDE SEQUENCE [LARGE SCALE GENOMIC DNA]</scope>
    <source>
        <strain evidence="1 2">PAB10Feb10-1</strain>
    </source>
</reference>
<protein>
    <recommendedName>
        <fullName evidence="3">Sulfotransferase</fullName>
    </recommendedName>
</protein>
<evidence type="ECO:0000313" key="1">
    <source>
        <dbReference type="EMBL" id="RQH39613.1"/>
    </source>
</evidence>
<dbReference type="RefSeq" id="WP_124144400.1">
    <property type="nucleotide sequence ID" value="NZ_CAWOKI010000017.1"/>
</dbReference>
<dbReference type="SUPFAM" id="SSF52540">
    <property type="entry name" value="P-loop containing nucleoside triphosphate hydrolases"/>
    <property type="match status" value="1"/>
</dbReference>
<evidence type="ECO:0000313" key="2">
    <source>
        <dbReference type="Proteomes" id="UP000269154"/>
    </source>
</evidence>
<comment type="caution">
    <text evidence="1">The sequence shown here is derived from an EMBL/GenBank/DDBJ whole genome shotgun (WGS) entry which is preliminary data.</text>
</comment>
<dbReference type="OrthoDB" id="5291101at2"/>
<dbReference type="Gene3D" id="3.40.50.300">
    <property type="entry name" value="P-loop containing nucleotide triphosphate hydrolases"/>
    <property type="match status" value="1"/>
</dbReference>
<dbReference type="AlphaFoldDB" id="A0A3N6PS89"/>
<proteinExistence type="predicted"/>
<organism evidence="1 2">
    <name type="scientific">Okeania hirsuta</name>
    <dbReference type="NCBI Taxonomy" id="1458930"/>
    <lineage>
        <taxon>Bacteria</taxon>
        <taxon>Bacillati</taxon>
        <taxon>Cyanobacteriota</taxon>
        <taxon>Cyanophyceae</taxon>
        <taxon>Oscillatoriophycideae</taxon>
        <taxon>Oscillatoriales</taxon>
        <taxon>Microcoleaceae</taxon>
        <taxon>Okeania</taxon>
    </lineage>
</organism>
<gene>
    <name evidence="1" type="ORF">D5R40_16800</name>
</gene>
<name>A0A3N6PS89_9CYAN</name>
<dbReference type="EMBL" id="RCBY01000092">
    <property type="protein sequence ID" value="RQH39613.1"/>
    <property type="molecule type" value="Genomic_DNA"/>
</dbReference>
<dbReference type="InterPro" id="IPR027417">
    <property type="entry name" value="P-loop_NTPase"/>
</dbReference>
<sequence>MIERVFDFLNLPNYQIPDYQKLNLDSYPPIKKLLHQKLTNLFSPHNQKLESNLEMKFNWETRDG</sequence>
<evidence type="ECO:0008006" key="3">
    <source>
        <dbReference type="Google" id="ProtNLM"/>
    </source>
</evidence>
<keyword evidence="2" id="KW-1185">Reference proteome</keyword>
<accession>A0A3N6PS89</accession>
<dbReference type="Proteomes" id="UP000269154">
    <property type="component" value="Unassembled WGS sequence"/>
</dbReference>